<name>H2YHF8_CIOSA</name>
<comment type="subcellular location">
    <subcellularLocation>
        <location evidence="1">Endoplasmic reticulum membrane</location>
        <topology evidence="1">Single-pass membrane protein</topology>
    </subcellularLocation>
</comment>
<dbReference type="HOGENOM" id="CLU_2326008_0_0_1"/>
<keyword evidence="3" id="KW-0812">Transmembrane</keyword>
<dbReference type="Ensembl" id="ENSCSAVT00000004825.1">
    <property type="protein sequence ID" value="ENSCSAVP00000004757.1"/>
    <property type="gene ID" value="ENSCSAVG00000002837.1"/>
</dbReference>
<evidence type="ECO:0000256" key="7">
    <source>
        <dbReference type="ARBA" id="ARBA00023136"/>
    </source>
</evidence>
<evidence type="ECO:0000313" key="10">
    <source>
        <dbReference type="Proteomes" id="UP000007875"/>
    </source>
</evidence>
<protein>
    <submittedName>
        <fullName evidence="9">Uncharacterized protein</fullName>
    </submittedName>
</protein>
<dbReference type="GO" id="GO:0009966">
    <property type="term" value="P:regulation of signal transduction"/>
    <property type="evidence" value="ECO:0007669"/>
    <property type="project" value="InterPro"/>
</dbReference>
<evidence type="ECO:0000256" key="5">
    <source>
        <dbReference type="ARBA" id="ARBA00022824"/>
    </source>
</evidence>
<evidence type="ECO:0000256" key="8">
    <source>
        <dbReference type="ARBA" id="ARBA00023180"/>
    </source>
</evidence>
<dbReference type="Proteomes" id="UP000007875">
    <property type="component" value="Unassembled WGS sequence"/>
</dbReference>
<dbReference type="AlphaFoldDB" id="H2YHF8"/>
<accession>H2YHF8</accession>
<evidence type="ECO:0000256" key="4">
    <source>
        <dbReference type="ARBA" id="ARBA00022729"/>
    </source>
</evidence>
<dbReference type="PANTHER" id="PTHR31826">
    <property type="entry name" value="NICALIN"/>
    <property type="match status" value="1"/>
</dbReference>
<comment type="similarity">
    <text evidence="2">Belongs to the nicastrin family.</text>
</comment>
<dbReference type="InParanoid" id="H2YHF8"/>
<dbReference type="STRING" id="51511.ENSCSAVP00000004757"/>
<reference evidence="9" key="2">
    <citation type="submission" date="2025-08" db="UniProtKB">
        <authorList>
            <consortium name="Ensembl"/>
        </authorList>
    </citation>
    <scope>IDENTIFICATION</scope>
</reference>
<keyword evidence="4" id="KW-0732">Signal</keyword>
<dbReference type="eggNOG" id="KOG2526">
    <property type="taxonomic scope" value="Eukaryota"/>
</dbReference>
<evidence type="ECO:0000256" key="6">
    <source>
        <dbReference type="ARBA" id="ARBA00022989"/>
    </source>
</evidence>
<keyword evidence="5" id="KW-0256">Endoplasmic reticulum</keyword>
<keyword evidence="10" id="KW-1185">Reference proteome</keyword>
<keyword evidence="6" id="KW-1133">Transmembrane helix</keyword>
<evidence type="ECO:0000313" key="9">
    <source>
        <dbReference type="Ensembl" id="ENSCSAVP00000004757.1"/>
    </source>
</evidence>
<dbReference type="GO" id="GO:0005789">
    <property type="term" value="C:endoplasmic reticulum membrane"/>
    <property type="evidence" value="ECO:0007669"/>
    <property type="project" value="UniProtKB-SubCell"/>
</dbReference>
<sequence length="99" mass="10921">GLLADAVVRQLYNLSQEDSLDIISGDLSVQHDRVQSLLEFLSSQPRPAQVLGEDHAVVTTLASELSQHVKGVQKVAFKADKRDPEFMFYDGLSFQMSAS</sequence>
<evidence type="ECO:0000256" key="2">
    <source>
        <dbReference type="ARBA" id="ARBA00007717"/>
    </source>
</evidence>
<dbReference type="InterPro" id="IPR016574">
    <property type="entry name" value="Nicalin"/>
</dbReference>
<reference evidence="10" key="1">
    <citation type="submission" date="2003-08" db="EMBL/GenBank/DDBJ databases">
        <authorList>
            <person name="Birren B."/>
            <person name="Nusbaum C."/>
            <person name="Abebe A."/>
            <person name="Abouelleil A."/>
            <person name="Adekoya E."/>
            <person name="Ait-zahra M."/>
            <person name="Allen N."/>
            <person name="Allen T."/>
            <person name="An P."/>
            <person name="Anderson M."/>
            <person name="Anderson S."/>
            <person name="Arachchi H."/>
            <person name="Armbruster J."/>
            <person name="Bachantsang P."/>
            <person name="Baldwin J."/>
            <person name="Barry A."/>
            <person name="Bayul T."/>
            <person name="Blitshsteyn B."/>
            <person name="Bloom T."/>
            <person name="Blye J."/>
            <person name="Boguslavskiy L."/>
            <person name="Borowsky M."/>
            <person name="Boukhgalter B."/>
            <person name="Brunache A."/>
            <person name="Butler J."/>
            <person name="Calixte N."/>
            <person name="Calvo S."/>
            <person name="Camarata J."/>
            <person name="Campo K."/>
            <person name="Chang J."/>
            <person name="Cheshatsang Y."/>
            <person name="Citroen M."/>
            <person name="Collymore A."/>
            <person name="Considine T."/>
            <person name="Cook A."/>
            <person name="Cooke P."/>
            <person name="Corum B."/>
            <person name="Cuomo C."/>
            <person name="David R."/>
            <person name="Dawoe T."/>
            <person name="Degray S."/>
            <person name="Dodge S."/>
            <person name="Dooley K."/>
            <person name="Dorje P."/>
            <person name="Dorjee K."/>
            <person name="Dorris L."/>
            <person name="Duffey N."/>
            <person name="Dupes A."/>
            <person name="Elkins T."/>
            <person name="Engels R."/>
            <person name="Erickson J."/>
            <person name="Farina A."/>
            <person name="Faro S."/>
            <person name="Ferreira P."/>
            <person name="Fischer H."/>
            <person name="Fitzgerald M."/>
            <person name="Foley K."/>
            <person name="Gage D."/>
            <person name="Galagan J."/>
            <person name="Gearin G."/>
            <person name="Gnerre S."/>
            <person name="Gnirke A."/>
            <person name="Goyette A."/>
            <person name="Graham J."/>
            <person name="Grandbois E."/>
            <person name="Gyaltsen K."/>
            <person name="Hafez N."/>
            <person name="Hagopian D."/>
            <person name="Hagos B."/>
            <person name="Hall J."/>
            <person name="Hatcher B."/>
            <person name="Heller A."/>
            <person name="Higgins H."/>
            <person name="Honan T."/>
            <person name="Horn A."/>
            <person name="Houde N."/>
            <person name="Hughes L."/>
            <person name="Hulme W."/>
            <person name="Husby E."/>
            <person name="Iliev I."/>
            <person name="Jaffe D."/>
            <person name="Jones C."/>
            <person name="Kamal M."/>
            <person name="Kamat A."/>
            <person name="Kamvysselis M."/>
            <person name="Karlsson E."/>
            <person name="Kells C."/>
            <person name="Kieu A."/>
            <person name="Kisner P."/>
            <person name="Kodira C."/>
            <person name="Kulbokas E."/>
            <person name="Labutti K."/>
            <person name="Lama D."/>
            <person name="Landers T."/>
            <person name="Leger J."/>
            <person name="Levine S."/>
            <person name="Lewis D."/>
            <person name="Lewis T."/>
            <person name="Lindblad-toh K."/>
            <person name="Liu X."/>
            <person name="Lokyitsang T."/>
            <person name="Lokyitsang Y."/>
            <person name="Lucien O."/>
            <person name="Lui A."/>
            <person name="Ma L.J."/>
            <person name="Mabbitt R."/>
            <person name="Macdonald J."/>
            <person name="Maclean C."/>
            <person name="Major J."/>
            <person name="Manning J."/>
            <person name="Marabella R."/>
            <person name="Maru K."/>
            <person name="Matthews C."/>
            <person name="Mauceli E."/>
            <person name="Mccarthy M."/>
            <person name="Mcdonough S."/>
            <person name="Mcghee T."/>
            <person name="Meldrim J."/>
            <person name="Meneus L."/>
            <person name="Mesirov J."/>
            <person name="Mihalev A."/>
            <person name="Mihova T."/>
            <person name="Mikkelsen T."/>
            <person name="Mlenga V."/>
            <person name="Moru K."/>
            <person name="Mozes J."/>
            <person name="Mulrain L."/>
            <person name="Munson G."/>
            <person name="Naylor J."/>
            <person name="Newes C."/>
            <person name="Nguyen C."/>
            <person name="Nguyen N."/>
            <person name="Nguyen T."/>
            <person name="Nicol R."/>
            <person name="Nielsen C."/>
            <person name="Nizzari M."/>
            <person name="Norbu C."/>
            <person name="Norbu N."/>
            <person name="O'donnell P."/>
            <person name="Okoawo O."/>
            <person name="O'leary S."/>
            <person name="Omotosho B."/>
            <person name="O'neill K."/>
            <person name="Osman S."/>
            <person name="Parker S."/>
            <person name="Perrin D."/>
            <person name="Phunkhang P."/>
            <person name="Piqani B."/>
            <person name="Purcell S."/>
            <person name="Rachupka T."/>
            <person name="Ramasamy U."/>
            <person name="Rameau R."/>
            <person name="Ray V."/>
            <person name="Raymond C."/>
            <person name="Retta R."/>
            <person name="Richardson S."/>
            <person name="Rise C."/>
            <person name="Rodriguez J."/>
            <person name="Rogers J."/>
            <person name="Rogov P."/>
            <person name="Rutman M."/>
            <person name="Schupbach R."/>
            <person name="Seaman C."/>
            <person name="Settipalli S."/>
            <person name="Sharpe T."/>
            <person name="Sheridan J."/>
            <person name="Sherpa N."/>
            <person name="Shi J."/>
            <person name="Smirnov S."/>
            <person name="Smith C."/>
            <person name="Sougnez C."/>
            <person name="Spencer B."/>
            <person name="Stalker J."/>
            <person name="Stange-thomann N."/>
            <person name="Stavropoulos S."/>
            <person name="Stetson K."/>
            <person name="Stone C."/>
            <person name="Stone S."/>
            <person name="Stubbs M."/>
            <person name="Talamas J."/>
            <person name="Tchuinga P."/>
            <person name="Tenzing P."/>
            <person name="Tesfaye S."/>
            <person name="Theodore J."/>
            <person name="Thoulutsang Y."/>
            <person name="Topham K."/>
            <person name="Towey S."/>
            <person name="Tsamla T."/>
            <person name="Tsomo N."/>
            <person name="Vallee D."/>
            <person name="Vassiliev H."/>
            <person name="Venkataraman V."/>
            <person name="Vinson J."/>
            <person name="Vo A."/>
            <person name="Wade C."/>
            <person name="Wang S."/>
            <person name="Wangchuk T."/>
            <person name="Wangdi T."/>
            <person name="Whittaker C."/>
            <person name="Wilkinson J."/>
            <person name="Wu Y."/>
            <person name="Wyman D."/>
            <person name="Yadav S."/>
            <person name="Yang S."/>
            <person name="Yang X."/>
            <person name="Yeager S."/>
            <person name="Yee E."/>
            <person name="Young G."/>
            <person name="Zainoun J."/>
            <person name="Zembeck L."/>
            <person name="Zimmer A."/>
            <person name="Zody M."/>
            <person name="Lander E."/>
        </authorList>
    </citation>
    <scope>NUCLEOTIDE SEQUENCE [LARGE SCALE GENOMIC DNA]</scope>
</reference>
<keyword evidence="8" id="KW-0325">Glycoprotein</keyword>
<proteinExistence type="inferred from homology"/>
<dbReference type="GeneTree" id="ENSGT00500000044945"/>
<evidence type="ECO:0000256" key="1">
    <source>
        <dbReference type="ARBA" id="ARBA00004389"/>
    </source>
</evidence>
<organism evidence="9 10">
    <name type="scientific">Ciona savignyi</name>
    <name type="common">Pacific transparent sea squirt</name>
    <dbReference type="NCBI Taxonomy" id="51511"/>
    <lineage>
        <taxon>Eukaryota</taxon>
        <taxon>Metazoa</taxon>
        <taxon>Chordata</taxon>
        <taxon>Tunicata</taxon>
        <taxon>Ascidiacea</taxon>
        <taxon>Phlebobranchia</taxon>
        <taxon>Cionidae</taxon>
        <taxon>Ciona</taxon>
    </lineage>
</organism>
<evidence type="ECO:0000256" key="3">
    <source>
        <dbReference type="ARBA" id="ARBA00022692"/>
    </source>
</evidence>
<reference evidence="9" key="3">
    <citation type="submission" date="2025-09" db="UniProtKB">
        <authorList>
            <consortium name="Ensembl"/>
        </authorList>
    </citation>
    <scope>IDENTIFICATION</scope>
</reference>
<keyword evidence="7" id="KW-0472">Membrane</keyword>